<organism evidence="1 2">
    <name type="scientific">Desulfosporosinus lacus DSM 15449</name>
    <dbReference type="NCBI Taxonomy" id="1121420"/>
    <lineage>
        <taxon>Bacteria</taxon>
        <taxon>Bacillati</taxon>
        <taxon>Bacillota</taxon>
        <taxon>Clostridia</taxon>
        <taxon>Eubacteriales</taxon>
        <taxon>Desulfitobacteriaceae</taxon>
        <taxon>Desulfosporosinus</taxon>
    </lineage>
</organism>
<evidence type="ECO:0000313" key="1">
    <source>
        <dbReference type="EMBL" id="SHI20305.1"/>
    </source>
</evidence>
<protein>
    <submittedName>
        <fullName evidence="1">Uncharacterized protein</fullName>
    </submittedName>
</protein>
<name>A0A1M5Z7U5_9FIRM</name>
<sequence length="87" mass="9865">MVFLYVSSLPLYLGRLKFVGADEFGESGFHPFGSTLQECASRVAVWRKAPLRHEAFLWGGWLGDTVHRTLSCLSYRQVTSEKLSLTR</sequence>
<dbReference type="EMBL" id="FQXJ01000010">
    <property type="protein sequence ID" value="SHI20305.1"/>
    <property type="molecule type" value="Genomic_DNA"/>
</dbReference>
<reference evidence="2" key="1">
    <citation type="submission" date="2016-11" db="EMBL/GenBank/DDBJ databases">
        <authorList>
            <person name="Varghese N."/>
            <person name="Submissions S."/>
        </authorList>
    </citation>
    <scope>NUCLEOTIDE SEQUENCE [LARGE SCALE GENOMIC DNA]</scope>
    <source>
        <strain evidence="2">DSM 15449</strain>
    </source>
</reference>
<gene>
    <name evidence="1" type="ORF">SAMN02746098_03076</name>
</gene>
<dbReference type="Proteomes" id="UP000183954">
    <property type="component" value="Unassembled WGS sequence"/>
</dbReference>
<accession>A0A1M5Z7U5</accession>
<proteinExistence type="predicted"/>
<dbReference type="AlphaFoldDB" id="A0A1M5Z7U5"/>
<evidence type="ECO:0000313" key="2">
    <source>
        <dbReference type="Proteomes" id="UP000183954"/>
    </source>
</evidence>
<keyword evidence="2" id="KW-1185">Reference proteome</keyword>